<accession>A0A1R4FFD8</accession>
<evidence type="ECO:0000313" key="2">
    <source>
        <dbReference type="EMBL" id="SJM54616.1"/>
    </source>
</evidence>
<dbReference type="AlphaFoldDB" id="A0A1R4FFD8"/>
<feature type="domain" description="BioF2-like acetyltransferase" evidence="1">
    <location>
        <begin position="160"/>
        <end position="294"/>
    </location>
</feature>
<dbReference type="Gene3D" id="3.40.630.30">
    <property type="match status" value="1"/>
</dbReference>
<name>A0A1R4FFD8_BREDI</name>
<dbReference type="SUPFAM" id="SSF55729">
    <property type="entry name" value="Acyl-CoA N-acyltransferases (Nat)"/>
    <property type="match status" value="1"/>
</dbReference>
<dbReference type="InterPro" id="IPR016181">
    <property type="entry name" value="Acyl_CoA_acyltransferase"/>
</dbReference>
<proteinExistence type="predicted"/>
<dbReference type="RefSeq" id="WP_179205018.1">
    <property type="nucleotide sequence ID" value="NZ_FUIE01000021.1"/>
</dbReference>
<dbReference type="EMBL" id="FUIE01000021">
    <property type="protein sequence ID" value="SJM54616.1"/>
    <property type="molecule type" value="Genomic_DNA"/>
</dbReference>
<protein>
    <recommendedName>
        <fullName evidence="1">BioF2-like acetyltransferase domain-containing protein</fullName>
    </recommendedName>
</protein>
<gene>
    <name evidence="2" type="ORF">FM111_04475</name>
</gene>
<dbReference type="InterPro" id="IPR038740">
    <property type="entry name" value="BioF2-like_GNAT_dom"/>
</dbReference>
<sequence length="385" mass="42177">MSGPLSVEIRNLADLSAEEGAQWNKWARADPDLSSPYFRWEFARTAGPICPGSAVAVFKRDGRVVGYYPHQRRGGTVQPLAAPMNDYHGVIGPSEDKPSMQEAAALIGAPRFAAAAWIGEAPQAMLRNHSVVSVVPDEGGFDAWYARRRKAFPKYFKDKERSRRGLDGAFRAVEIEIELHDHALLKRLIIEKSEQYRRTGHHDIFACGWTGEVLHALMDCQGEDGFGASMAVLRVDGRVVAMEYSMHAGRHFHLWFPVYEQEVARWSPGIVLTQETIRLGSERGYRIFDYGVGVGGSYKKYYDDGGLVTAEGVVARPGVGNAVCATASAALGVLGHARAERLRISTQRRWSVVEACETSLAGQASGVLRAAADMVRKQKAAGSAD</sequence>
<dbReference type="Pfam" id="PF13480">
    <property type="entry name" value="Acetyltransf_6"/>
    <property type="match status" value="1"/>
</dbReference>
<organism evidence="2 3">
    <name type="scientific">Brevundimonas diminuta 3F5N</name>
    <dbReference type="NCBI Taxonomy" id="1255603"/>
    <lineage>
        <taxon>Bacteria</taxon>
        <taxon>Pseudomonadati</taxon>
        <taxon>Pseudomonadota</taxon>
        <taxon>Alphaproteobacteria</taxon>
        <taxon>Caulobacterales</taxon>
        <taxon>Caulobacteraceae</taxon>
        <taxon>Brevundimonas</taxon>
    </lineage>
</organism>
<evidence type="ECO:0000259" key="1">
    <source>
        <dbReference type="Pfam" id="PF13480"/>
    </source>
</evidence>
<evidence type="ECO:0000313" key="3">
    <source>
        <dbReference type="Proteomes" id="UP000195766"/>
    </source>
</evidence>
<dbReference type="Proteomes" id="UP000195766">
    <property type="component" value="Unassembled WGS sequence"/>
</dbReference>
<reference evidence="2 3" key="1">
    <citation type="submission" date="2017-02" db="EMBL/GenBank/DDBJ databases">
        <authorList>
            <person name="Peterson S.W."/>
        </authorList>
    </citation>
    <scope>NUCLEOTIDE SEQUENCE [LARGE SCALE GENOMIC DNA]</scope>
    <source>
        <strain evidence="2 3">3F5N</strain>
    </source>
</reference>